<gene>
    <name evidence="1" type="ORF">STSP_69950</name>
</gene>
<dbReference type="STRING" id="1716141.STSP_69950"/>
<dbReference type="Proteomes" id="UP000077381">
    <property type="component" value="Unassembled WGS sequence"/>
</dbReference>
<protein>
    <recommendedName>
        <fullName evidence="3">Transposase IS4-like domain-containing protein</fullName>
    </recommendedName>
</protein>
<dbReference type="SUPFAM" id="SSF53098">
    <property type="entry name" value="Ribonuclease H-like"/>
    <property type="match status" value="1"/>
</dbReference>
<dbReference type="EMBL" id="LOHS01000189">
    <property type="protein sequence ID" value="OAH09686.1"/>
    <property type="molecule type" value="Genomic_DNA"/>
</dbReference>
<evidence type="ECO:0008006" key="3">
    <source>
        <dbReference type="Google" id="ProtNLM"/>
    </source>
</evidence>
<dbReference type="AlphaFoldDB" id="A0A177HFY9"/>
<keyword evidence="2" id="KW-1185">Reference proteome</keyword>
<accession>A0A177HFY9</accession>
<name>A0A177HFY9_9ACTN</name>
<comment type="caution">
    <text evidence="1">The sequence shown here is derived from an EMBL/GenBank/DDBJ whole genome shotgun (WGS) entry which is preliminary data.</text>
</comment>
<dbReference type="PANTHER" id="PTHR33627">
    <property type="entry name" value="TRANSPOSASE"/>
    <property type="match status" value="1"/>
</dbReference>
<dbReference type="PANTHER" id="PTHR33627:SF1">
    <property type="entry name" value="TRANSPOSASE"/>
    <property type="match status" value="1"/>
</dbReference>
<sequence>MRWRIEHDYRELKHGLGLDHFEGRTWHGWHHHVTLVTAAQAFLTLRRLDPKVRTPA</sequence>
<dbReference type="PATRIC" id="fig|1716141.3.peg.7403"/>
<evidence type="ECO:0000313" key="1">
    <source>
        <dbReference type="EMBL" id="OAH09686.1"/>
    </source>
</evidence>
<organism evidence="1 2">
    <name type="scientific">Streptomyces jeddahensis</name>
    <dbReference type="NCBI Taxonomy" id="1716141"/>
    <lineage>
        <taxon>Bacteria</taxon>
        <taxon>Bacillati</taxon>
        <taxon>Actinomycetota</taxon>
        <taxon>Actinomycetes</taxon>
        <taxon>Kitasatosporales</taxon>
        <taxon>Streptomycetaceae</taxon>
        <taxon>Streptomyces</taxon>
    </lineage>
</organism>
<proteinExistence type="predicted"/>
<reference evidence="1 2" key="1">
    <citation type="submission" date="2015-12" db="EMBL/GenBank/DDBJ databases">
        <title>Genome sequence of Streptomyces sp. G25.</title>
        <authorList>
            <person name="Poehlein A."/>
            <person name="Roettig A."/>
            <person name="Hiessl S."/>
            <person name="Hauschild P."/>
            <person name="Schauer J."/>
            <person name="Madkour M.H."/>
            <person name="Al-Ansari A.M."/>
            <person name="Almakishah N.H."/>
            <person name="Steinbuechel A."/>
            <person name="Daniel R."/>
        </authorList>
    </citation>
    <scope>NUCLEOTIDE SEQUENCE [LARGE SCALE GENOMIC DNA]</scope>
    <source>
        <strain evidence="2">G25(2015)</strain>
    </source>
</reference>
<evidence type="ECO:0000313" key="2">
    <source>
        <dbReference type="Proteomes" id="UP000077381"/>
    </source>
</evidence>
<dbReference type="InterPro" id="IPR012337">
    <property type="entry name" value="RNaseH-like_sf"/>
</dbReference>
<dbReference type="InterPro" id="IPR039365">
    <property type="entry name" value="IS701-like"/>
</dbReference>